<dbReference type="SUPFAM" id="SSF46689">
    <property type="entry name" value="Homeodomain-like"/>
    <property type="match status" value="1"/>
</dbReference>
<dbReference type="PANTHER" id="PTHR33215:SF13">
    <property type="entry name" value="PROTEIN DISTAL ANTENNA"/>
    <property type="match status" value="1"/>
</dbReference>
<dbReference type="GO" id="GO:0004803">
    <property type="term" value="F:transposase activity"/>
    <property type="evidence" value="ECO:0007669"/>
    <property type="project" value="InterPro"/>
</dbReference>
<keyword evidence="1" id="KW-0175">Coiled coil</keyword>
<accession>A0A401JG26</accession>
<sequence length="151" mass="16663">MSKPHTPKPPYPAQFREQMIELVRAGRKPGELAKEFGCHATSILNWMRQADASSGVAPGEAGALSANERQELIELRRKLRQVQMERDILAKATAWFAHNGDKTFTPSTRRLQPTRPNCRCARCAKPSRSRPAASTAGCNVPCPHVSKPTSC</sequence>
<evidence type="ECO:0000313" key="3">
    <source>
        <dbReference type="Proteomes" id="UP000286806"/>
    </source>
</evidence>
<protein>
    <submittedName>
        <fullName evidence="2">Mobile element protein</fullName>
    </submittedName>
</protein>
<dbReference type="AlphaFoldDB" id="A0A401JG26"/>
<feature type="coiled-coil region" evidence="1">
    <location>
        <begin position="65"/>
        <end position="92"/>
    </location>
</feature>
<dbReference type="InterPro" id="IPR051839">
    <property type="entry name" value="RD_transcriptional_regulator"/>
</dbReference>
<dbReference type="InterPro" id="IPR009057">
    <property type="entry name" value="Homeodomain-like_sf"/>
</dbReference>
<gene>
    <name evidence="2" type="ORF">SFMTTN_2373</name>
</gene>
<keyword evidence="3" id="KW-1185">Reference proteome</keyword>
<evidence type="ECO:0000256" key="1">
    <source>
        <dbReference type="SAM" id="Coils"/>
    </source>
</evidence>
<dbReference type="Pfam" id="PF01527">
    <property type="entry name" value="HTH_Tnp_1"/>
    <property type="match status" value="1"/>
</dbReference>
<organism evidence="2 3">
    <name type="scientific">Sulfuriferula multivorans</name>
    <dbReference type="NCBI Taxonomy" id="1559896"/>
    <lineage>
        <taxon>Bacteria</taxon>
        <taxon>Pseudomonadati</taxon>
        <taxon>Pseudomonadota</taxon>
        <taxon>Betaproteobacteria</taxon>
        <taxon>Nitrosomonadales</taxon>
        <taxon>Sulfuricellaceae</taxon>
        <taxon>Sulfuriferula</taxon>
    </lineage>
</organism>
<evidence type="ECO:0000313" key="2">
    <source>
        <dbReference type="EMBL" id="GBL46558.1"/>
    </source>
</evidence>
<name>A0A401JG26_9PROT</name>
<comment type="caution">
    <text evidence="2">The sequence shown here is derived from an EMBL/GenBank/DDBJ whole genome shotgun (WGS) entry which is preliminary data.</text>
</comment>
<proteinExistence type="predicted"/>
<dbReference type="GO" id="GO:0003677">
    <property type="term" value="F:DNA binding"/>
    <property type="evidence" value="ECO:0007669"/>
    <property type="project" value="InterPro"/>
</dbReference>
<reference evidence="2 3" key="1">
    <citation type="journal article" date="2019" name="Front. Microbiol.">
        <title>Genomes of Neutrophilic Sulfur-Oxidizing Chemolithoautotrophs Representing 9 Proteobacterial Species From 8 Genera.</title>
        <authorList>
            <person name="Watanabe T."/>
            <person name="Kojima H."/>
            <person name="Umezawa K."/>
            <person name="Hori C."/>
            <person name="Takasuka T.E."/>
            <person name="Kato Y."/>
            <person name="Fukui M."/>
        </authorList>
    </citation>
    <scope>NUCLEOTIDE SEQUENCE [LARGE SCALE GENOMIC DNA]</scope>
    <source>
        <strain evidence="2 3">TTN</strain>
    </source>
</reference>
<dbReference type="GO" id="GO:0006313">
    <property type="term" value="P:DNA transposition"/>
    <property type="evidence" value="ECO:0007669"/>
    <property type="project" value="InterPro"/>
</dbReference>
<dbReference type="EMBL" id="BGOW01000020">
    <property type="protein sequence ID" value="GBL46558.1"/>
    <property type="molecule type" value="Genomic_DNA"/>
</dbReference>
<dbReference type="Gene3D" id="1.10.10.60">
    <property type="entry name" value="Homeodomain-like"/>
    <property type="match status" value="1"/>
</dbReference>
<dbReference type="PANTHER" id="PTHR33215">
    <property type="entry name" value="PROTEIN DISTAL ANTENNA"/>
    <property type="match status" value="1"/>
</dbReference>
<dbReference type="Proteomes" id="UP000286806">
    <property type="component" value="Unassembled WGS sequence"/>
</dbReference>
<dbReference type="InterPro" id="IPR002514">
    <property type="entry name" value="Transposase_8"/>
</dbReference>